<dbReference type="Gene3D" id="3.30.70.120">
    <property type="match status" value="1"/>
</dbReference>
<evidence type="ECO:0008006" key="3">
    <source>
        <dbReference type="Google" id="ProtNLM"/>
    </source>
</evidence>
<comment type="caution">
    <text evidence="1">The sequence shown here is derived from an EMBL/GenBank/DDBJ whole genome shotgun (WGS) entry which is preliminary data.</text>
</comment>
<proteinExistence type="predicted"/>
<dbReference type="SUPFAM" id="SSF102705">
    <property type="entry name" value="NIF3 (NGG1p interacting factor 3)-like"/>
    <property type="match status" value="1"/>
</dbReference>
<reference evidence="1 2" key="1">
    <citation type="journal article" date="2016" name="Nat. Commun.">
        <title>Thousands of microbial genomes shed light on interconnected biogeochemical processes in an aquifer system.</title>
        <authorList>
            <person name="Anantharaman K."/>
            <person name="Brown C.T."/>
            <person name="Hug L.A."/>
            <person name="Sharon I."/>
            <person name="Castelle C.J."/>
            <person name="Probst A.J."/>
            <person name="Thomas B.C."/>
            <person name="Singh A."/>
            <person name="Wilkins M.J."/>
            <person name="Karaoz U."/>
            <person name="Brodie E.L."/>
            <person name="Williams K.H."/>
            <person name="Hubbard S.S."/>
            <person name="Banfield J.F."/>
        </authorList>
    </citation>
    <scope>NUCLEOTIDE SEQUENCE [LARGE SCALE GENOMIC DNA]</scope>
</reference>
<sequence>MFVTSVPSEHADVVRKAIGDAGGGRLGNYTQCSFSYKGVGRFQANENANPAYGKKGELTDIEEERIEFLCERAKIKDIIAAMKKIHPYEEPAFHYFPVEAA</sequence>
<dbReference type="PANTHER" id="PTHR41774">
    <property type="match status" value="1"/>
</dbReference>
<name>A0A1F6EHJ8_9BACT</name>
<dbReference type="InterPro" id="IPR036069">
    <property type="entry name" value="DUF34/NIF3_sf"/>
</dbReference>
<dbReference type="PANTHER" id="PTHR41774:SF1">
    <property type="entry name" value="NGG1P INTERACTING FACTOR NIF3"/>
    <property type="match status" value="1"/>
</dbReference>
<organism evidence="1 2">
    <name type="scientific">Candidatus Kaiserbacteria bacterium RIFCSPLOWO2_01_FULL_53_17</name>
    <dbReference type="NCBI Taxonomy" id="1798511"/>
    <lineage>
        <taxon>Bacteria</taxon>
        <taxon>Candidatus Kaiseribacteriota</taxon>
    </lineage>
</organism>
<dbReference type="Proteomes" id="UP000177306">
    <property type="component" value="Unassembled WGS sequence"/>
</dbReference>
<accession>A0A1F6EHJ8</accession>
<protein>
    <recommendedName>
        <fullName evidence="3">NGG1p interacting factor NIF3</fullName>
    </recommendedName>
</protein>
<dbReference type="InterPro" id="IPR015867">
    <property type="entry name" value="N-reg_PII/ATP_PRibTrfase_C"/>
</dbReference>
<evidence type="ECO:0000313" key="2">
    <source>
        <dbReference type="Proteomes" id="UP000177306"/>
    </source>
</evidence>
<dbReference type="EMBL" id="MFLY01000010">
    <property type="protein sequence ID" value="OGG73119.1"/>
    <property type="molecule type" value="Genomic_DNA"/>
</dbReference>
<gene>
    <name evidence="1" type="ORF">A3A38_04900</name>
</gene>
<evidence type="ECO:0000313" key="1">
    <source>
        <dbReference type="EMBL" id="OGG73119.1"/>
    </source>
</evidence>
<dbReference type="AlphaFoldDB" id="A0A1F6EHJ8"/>